<protein>
    <submittedName>
        <fullName evidence="2">Uncharacterized protein</fullName>
    </submittedName>
</protein>
<evidence type="ECO:0000313" key="3">
    <source>
        <dbReference type="Proteomes" id="UP000291116"/>
    </source>
</evidence>
<organism evidence="2 3">
    <name type="scientific">Pseudo-nitzschia multistriata</name>
    <dbReference type="NCBI Taxonomy" id="183589"/>
    <lineage>
        <taxon>Eukaryota</taxon>
        <taxon>Sar</taxon>
        <taxon>Stramenopiles</taxon>
        <taxon>Ochrophyta</taxon>
        <taxon>Bacillariophyta</taxon>
        <taxon>Bacillariophyceae</taxon>
        <taxon>Bacillariophycidae</taxon>
        <taxon>Bacillariales</taxon>
        <taxon>Bacillariaceae</taxon>
        <taxon>Pseudo-nitzschia</taxon>
    </lineage>
</organism>
<accession>A0A448Z131</accession>
<reference evidence="2 3" key="1">
    <citation type="submission" date="2019-01" db="EMBL/GenBank/DDBJ databases">
        <authorList>
            <person name="Ferrante I. M."/>
        </authorList>
    </citation>
    <scope>NUCLEOTIDE SEQUENCE [LARGE SCALE GENOMIC DNA]</scope>
    <source>
        <strain evidence="2 3">B856</strain>
    </source>
</reference>
<keyword evidence="1" id="KW-0812">Transmembrane</keyword>
<keyword evidence="1" id="KW-1133">Transmembrane helix</keyword>
<feature type="transmembrane region" description="Helical" evidence="1">
    <location>
        <begin position="257"/>
        <end position="277"/>
    </location>
</feature>
<keyword evidence="1" id="KW-0472">Membrane</keyword>
<evidence type="ECO:0000256" key="1">
    <source>
        <dbReference type="SAM" id="Phobius"/>
    </source>
</evidence>
<keyword evidence="3" id="KW-1185">Reference proteome</keyword>
<sequence>MKPSFKTTIPTPLSKTVFGIHHFHNSSGCALRGLFFRDKKVALFFRSNVLSVPVQELIASFGCGHAFVEFRLDTVVVHGSPEKVYVVASKNHDLIADHRALVVEFCAVIKQGSEFFVVVLVFHHDAVGVQQQGQRIKYVEFRGDGERHDGFRQIHQNQIEGSPVVFGQQKQTLSGIAKPPFDSVVFEVRAGVEVFERLANNGLINLQTDHKLQVGIFEGFVQKHRISSSNEDDTLDVLDESTSSGGYIDGSHAPAKIFVRLAGFWVVLLFFLFLFFYSSMRIRLGGGDRTRGRRWSQTFQGRRHSDDVGIEKLEDGFFLVVRNSVVLAFEANGPFDVFDALQSPDFPTEPNTGLFHEFSVPNIGSFFFVPRDNQFSVFGFVDVELEIFFHVMPSLSVSTHYFEKLTSGTIPLAATTAFFAHVVGNIDLGPGGNGLGGRCVVEFVDFRVGVGPVSVSVVQVVVGRNHDGVVRSLDDHQSGLDPDFVVWIPAAPLEPLVFDPVGGVHGRNGIVVQDFAQKCLAGFGPGRGNLCVCLALEILDVGCVLRIGAQAHLPGHGSDGSADHLGGRLALVVRLEDHAPWNLDDILPGFDRIGGVDAHRGGGISRDLAAQF</sequence>
<dbReference type="EMBL" id="CAACVS010000068">
    <property type="protein sequence ID" value="VEU35751.1"/>
    <property type="molecule type" value="Genomic_DNA"/>
</dbReference>
<proteinExistence type="predicted"/>
<gene>
    <name evidence="2" type="ORF">PSNMU_V1.4_AUG-EV-PASAV3_0024970</name>
</gene>
<dbReference type="Proteomes" id="UP000291116">
    <property type="component" value="Unassembled WGS sequence"/>
</dbReference>
<dbReference type="AlphaFoldDB" id="A0A448Z131"/>
<evidence type="ECO:0000313" key="2">
    <source>
        <dbReference type="EMBL" id="VEU35751.1"/>
    </source>
</evidence>
<name>A0A448Z131_9STRA</name>